<feature type="compositionally biased region" description="Low complexity" evidence="1">
    <location>
        <begin position="178"/>
        <end position="191"/>
    </location>
</feature>
<dbReference type="PROSITE" id="PS01159">
    <property type="entry name" value="WW_DOMAIN_1"/>
    <property type="match status" value="1"/>
</dbReference>
<dbReference type="InterPro" id="IPR036020">
    <property type="entry name" value="WW_dom_sf"/>
</dbReference>
<evidence type="ECO:0000259" key="2">
    <source>
        <dbReference type="PROSITE" id="PS50020"/>
    </source>
</evidence>
<name>A0A5J4NBM8_9TREM</name>
<evidence type="ECO:0000256" key="1">
    <source>
        <dbReference type="SAM" id="MobiDB-lite"/>
    </source>
</evidence>
<comment type="caution">
    <text evidence="3">The sequence shown here is derived from an EMBL/GenBank/DDBJ whole genome shotgun (WGS) entry which is preliminary data.</text>
</comment>
<dbReference type="AlphaFoldDB" id="A0A5J4NBM8"/>
<dbReference type="SUPFAM" id="SSF51045">
    <property type="entry name" value="WW domain"/>
    <property type="match status" value="1"/>
</dbReference>
<dbReference type="Gene3D" id="2.20.70.10">
    <property type="match status" value="1"/>
</dbReference>
<gene>
    <name evidence="3" type="ORF">DEA37_0010444</name>
</gene>
<dbReference type="Pfam" id="PF00397">
    <property type="entry name" value="WW"/>
    <property type="match status" value="1"/>
</dbReference>
<organism evidence="3 4">
    <name type="scientific">Paragonimus westermani</name>
    <dbReference type="NCBI Taxonomy" id="34504"/>
    <lineage>
        <taxon>Eukaryota</taxon>
        <taxon>Metazoa</taxon>
        <taxon>Spiralia</taxon>
        <taxon>Lophotrochozoa</taxon>
        <taxon>Platyhelminthes</taxon>
        <taxon>Trematoda</taxon>
        <taxon>Digenea</taxon>
        <taxon>Plagiorchiida</taxon>
        <taxon>Troglotremata</taxon>
        <taxon>Troglotrematidae</taxon>
        <taxon>Paragonimus</taxon>
    </lineage>
</organism>
<keyword evidence="4" id="KW-1185">Reference proteome</keyword>
<evidence type="ECO:0000313" key="3">
    <source>
        <dbReference type="EMBL" id="KAA3672649.1"/>
    </source>
</evidence>
<sequence length="373" mass="40895">MEFTTLPLPPNWETRFDVALQRWFFVDHANKSTSWEDPRPAYYAAHPSGTISPVSQKTSVESADQTVKQSENGAYHMQSSITSDSAYCVIDSETEQPLSSNLPQGENVGKTEEEEYDAKTEMFATYWEALRAAYPQYKERQLVKLLEQYLGESEALRKFVLRYVRRKPSGASGRRGKQTSSSSSRQNSGSNYKKEYVPYVVEMQAEASRGSRPNHRSTVAQTWKYDSNVQPKDHDGLTAGTSRSLSVRESVLKDITEAGTEKSTRPDTIALSSTCSSPGPRQSTYLPPGPAASPVATQATLLVSTNVDQTKVDGANILPVTPTSPLVARCTPRGQDPSLRVSRVQACGPDASLVRGPDPTLVHGASSRRAVAL</sequence>
<dbReference type="CDD" id="cd00201">
    <property type="entry name" value="WW"/>
    <property type="match status" value="1"/>
</dbReference>
<feature type="compositionally biased region" description="Basic and acidic residues" evidence="1">
    <location>
        <begin position="256"/>
        <end position="265"/>
    </location>
</feature>
<dbReference type="Proteomes" id="UP000324629">
    <property type="component" value="Unassembled WGS sequence"/>
</dbReference>
<dbReference type="SMART" id="SM00456">
    <property type="entry name" value="WW"/>
    <property type="match status" value="1"/>
</dbReference>
<dbReference type="EMBL" id="QNGE01004679">
    <property type="protein sequence ID" value="KAA3672649.1"/>
    <property type="molecule type" value="Genomic_DNA"/>
</dbReference>
<accession>A0A5J4NBM8</accession>
<dbReference type="PROSITE" id="PS50020">
    <property type="entry name" value="WW_DOMAIN_2"/>
    <property type="match status" value="1"/>
</dbReference>
<evidence type="ECO:0000313" key="4">
    <source>
        <dbReference type="Proteomes" id="UP000324629"/>
    </source>
</evidence>
<feature type="domain" description="WW" evidence="2">
    <location>
        <begin position="6"/>
        <end position="40"/>
    </location>
</feature>
<feature type="compositionally biased region" description="Polar residues" evidence="1">
    <location>
        <begin position="216"/>
        <end position="230"/>
    </location>
</feature>
<protein>
    <recommendedName>
        <fullName evidence="2">WW domain-containing protein</fullName>
    </recommendedName>
</protein>
<feature type="region of interest" description="Disordered" evidence="1">
    <location>
        <begin position="350"/>
        <end position="373"/>
    </location>
</feature>
<proteinExistence type="predicted"/>
<feature type="compositionally biased region" description="Polar residues" evidence="1">
    <location>
        <begin position="270"/>
        <end position="285"/>
    </location>
</feature>
<dbReference type="InterPro" id="IPR001202">
    <property type="entry name" value="WW_dom"/>
</dbReference>
<feature type="region of interest" description="Disordered" evidence="1">
    <location>
        <begin position="256"/>
        <end position="292"/>
    </location>
</feature>
<reference evidence="3 4" key="1">
    <citation type="journal article" date="2019" name="Gigascience">
        <title>Whole-genome sequence of the oriental lung fluke Paragonimus westermani.</title>
        <authorList>
            <person name="Oey H."/>
            <person name="Zakrzewski M."/>
            <person name="Narain K."/>
            <person name="Devi K.R."/>
            <person name="Agatsuma T."/>
            <person name="Nawaratna S."/>
            <person name="Gobert G.N."/>
            <person name="Jones M.K."/>
            <person name="Ragan M.A."/>
            <person name="McManus D.P."/>
            <person name="Krause L."/>
        </authorList>
    </citation>
    <scope>NUCLEOTIDE SEQUENCE [LARGE SCALE GENOMIC DNA]</scope>
    <source>
        <strain evidence="3 4">IND2009</strain>
    </source>
</reference>
<feature type="region of interest" description="Disordered" evidence="1">
    <location>
        <begin position="168"/>
        <end position="243"/>
    </location>
</feature>